<dbReference type="InterPro" id="IPR051199">
    <property type="entry name" value="LPS_LOS_Heptosyltrfase"/>
</dbReference>
<dbReference type="PANTHER" id="PTHR30160:SF7">
    <property type="entry name" value="ADP-HEPTOSE--LPS HEPTOSYLTRANSFERASE 2"/>
    <property type="match status" value="1"/>
</dbReference>
<dbReference type="GO" id="GO:0008713">
    <property type="term" value="F:ADP-heptose-lipopolysaccharide heptosyltransferase activity"/>
    <property type="evidence" value="ECO:0007669"/>
    <property type="project" value="TreeGrafter"/>
</dbReference>
<dbReference type="Gene3D" id="3.40.50.2000">
    <property type="entry name" value="Glycogen Phosphorylase B"/>
    <property type="match status" value="2"/>
</dbReference>
<protein>
    <submittedName>
        <fullName evidence="3">Glycosyltransferase family 9 protein</fullName>
    </submittedName>
</protein>
<reference evidence="3" key="1">
    <citation type="journal article" date="2020" name="mSystems">
        <title>Genome- and Community-Level Interaction Insights into Carbon Utilization and Element Cycling Functions of Hydrothermarchaeota in Hydrothermal Sediment.</title>
        <authorList>
            <person name="Zhou Z."/>
            <person name="Liu Y."/>
            <person name="Xu W."/>
            <person name="Pan J."/>
            <person name="Luo Z.H."/>
            <person name="Li M."/>
        </authorList>
    </citation>
    <scope>NUCLEOTIDE SEQUENCE [LARGE SCALE GENOMIC DNA]</scope>
    <source>
        <strain evidence="3">SpSt-902</strain>
    </source>
</reference>
<dbReference type="GO" id="GO:0005829">
    <property type="term" value="C:cytosol"/>
    <property type="evidence" value="ECO:0007669"/>
    <property type="project" value="TreeGrafter"/>
</dbReference>
<keyword evidence="2 3" id="KW-0808">Transferase</keyword>
<dbReference type="EMBL" id="DTMM01000002">
    <property type="protein sequence ID" value="HFT92330.1"/>
    <property type="molecule type" value="Genomic_DNA"/>
</dbReference>
<dbReference type="AlphaFoldDB" id="A0A7C3QQL7"/>
<proteinExistence type="predicted"/>
<dbReference type="GO" id="GO:0009244">
    <property type="term" value="P:lipopolysaccharide core region biosynthetic process"/>
    <property type="evidence" value="ECO:0007669"/>
    <property type="project" value="TreeGrafter"/>
</dbReference>
<keyword evidence="1" id="KW-0328">Glycosyltransferase</keyword>
<accession>A0A7C3QQL7</accession>
<dbReference type="Pfam" id="PF01075">
    <property type="entry name" value="Glyco_transf_9"/>
    <property type="match status" value="1"/>
</dbReference>
<dbReference type="PANTHER" id="PTHR30160">
    <property type="entry name" value="TETRAACYLDISACCHARIDE 4'-KINASE-RELATED"/>
    <property type="match status" value="1"/>
</dbReference>
<evidence type="ECO:0000256" key="2">
    <source>
        <dbReference type="ARBA" id="ARBA00022679"/>
    </source>
</evidence>
<organism evidence="3">
    <name type="scientific">Leptospirillum ferriphilum</name>
    <dbReference type="NCBI Taxonomy" id="178606"/>
    <lineage>
        <taxon>Bacteria</taxon>
        <taxon>Pseudomonadati</taxon>
        <taxon>Nitrospirota</taxon>
        <taxon>Nitrospiria</taxon>
        <taxon>Nitrospirales</taxon>
        <taxon>Nitrospiraceae</taxon>
        <taxon>Leptospirillum</taxon>
    </lineage>
</organism>
<dbReference type="CDD" id="cd03789">
    <property type="entry name" value="GT9_LPS_heptosyltransferase"/>
    <property type="match status" value="1"/>
</dbReference>
<evidence type="ECO:0000313" key="3">
    <source>
        <dbReference type="EMBL" id="HFT92330.1"/>
    </source>
</evidence>
<dbReference type="InterPro" id="IPR002201">
    <property type="entry name" value="Glyco_trans_9"/>
</dbReference>
<evidence type="ECO:0000256" key="1">
    <source>
        <dbReference type="ARBA" id="ARBA00022676"/>
    </source>
</evidence>
<gene>
    <name evidence="3" type="ORF">ENX03_00025</name>
</gene>
<dbReference type="SUPFAM" id="SSF53756">
    <property type="entry name" value="UDP-Glycosyltransferase/glycogen phosphorylase"/>
    <property type="match status" value="1"/>
</dbReference>
<comment type="caution">
    <text evidence="3">The sequence shown here is derived from an EMBL/GenBank/DDBJ whole genome shotgun (WGS) entry which is preliminary data.</text>
</comment>
<sequence length="420" mass="46554">MNLLFPRPTPSDPLLTEGDPGIRQHLLSRPGQPVVIVKFSGWGTLLSLFPFFRQLGHAYPDNPVVLVTGSENRPMMTHFSPVDNVVYPRGHQKLTIIDSLRMALKIRLLRPALLINLQMYTRKKLSFLVSKFSGSPFQIGFVDHKTGMGVSGLTHPFFHNRQLPPSQAIEQVAHFLGIRTGDPFPVLDPPREEPRNRLGSLLGNFLSPGGKTIVMNPNASGQSHERRWPTASYAETAKKLLDRHSNARIVLIGLERDQPLVQSILGKLSSRHSGRLLNLAGKLSFPELHALLATCDGYLGNDSGPLHLALLSGTPSVGLFGPTRPDLVLPSRDFPRSLILYEPHYCSPCLHHAAQLPCGGDNICMQILSPSAVVNAIEHVVWNLGEKNRLRHIWTKSEKEVRALHDESPVALYRKRGKVG</sequence>
<name>A0A7C3QQL7_9BACT</name>